<accession>A0A7W7CKH4</accession>
<dbReference type="RefSeq" id="WP_184949180.1">
    <property type="nucleotide sequence ID" value="NZ_BOMC01000045.1"/>
</dbReference>
<reference evidence="2 3" key="1">
    <citation type="submission" date="2020-08" db="EMBL/GenBank/DDBJ databases">
        <title>Sequencing the genomes of 1000 actinobacteria strains.</title>
        <authorList>
            <person name="Klenk H.-P."/>
        </authorList>
    </citation>
    <scope>NUCLEOTIDE SEQUENCE [LARGE SCALE GENOMIC DNA]</scope>
    <source>
        <strain evidence="2 3">DSM 45518</strain>
    </source>
</reference>
<dbReference type="AlphaFoldDB" id="A0A7W7CKH4"/>
<gene>
    <name evidence="2" type="ORF">BKA14_000328</name>
</gene>
<name>A0A7W7CKH4_9ACTN</name>
<evidence type="ECO:0000313" key="2">
    <source>
        <dbReference type="EMBL" id="MBB4690180.1"/>
    </source>
</evidence>
<keyword evidence="1" id="KW-1133">Transmembrane helix</keyword>
<sequence length="262" mass="28006">MLEIDFHDNDSLIWTWPLTVVVAGLGVVVIGVAFVTPWTINVSVVGIVALVVALCGRLSSALELRYADAPLAQPAASGTGRRRARRWTMRSSGAPLVTVGLGVLTLLAGVLSWGPGAALFVAAGLAFITFGLVVGPVAGFVVTPRHLHIDTAFWRVSVPRALIGEFEHSTLDVRLRLRDGDFVDIRVDSPIMEYTSKGYWMNARCRVRTTARIVRMLDAVPPAHDGTSESVGRRPRPVVIGATLVAVATTTVLAGYGVLSML</sequence>
<keyword evidence="1" id="KW-0812">Transmembrane</keyword>
<protein>
    <submittedName>
        <fullName evidence="2">Uncharacterized protein</fullName>
    </submittedName>
</protein>
<feature type="transmembrane region" description="Helical" evidence="1">
    <location>
        <begin position="117"/>
        <end position="142"/>
    </location>
</feature>
<dbReference type="EMBL" id="JACHMF010000001">
    <property type="protein sequence ID" value="MBB4690180.1"/>
    <property type="molecule type" value="Genomic_DNA"/>
</dbReference>
<feature type="transmembrane region" description="Helical" evidence="1">
    <location>
        <begin position="12"/>
        <end position="32"/>
    </location>
</feature>
<dbReference type="Proteomes" id="UP000542742">
    <property type="component" value="Unassembled WGS sequence"/>
</dbReference>
<proteinExistence type="predicted"/>
<feature type="transmembrane region" description="Helical" evidence="1">
    <location>
        <begin position="238"/>
        <end position="259"/>
    </location>
</feature>
<evidence type="ECO:0000313" key="3">
    <source>
        <dbReference type="Proteomes" id="UP000542742"/>
    </source>
</evidence>
<keyword evidence="3" id="KW-1185">Reference proteome</keyword>
<feature type="transmembrane region" description="Helical" evidence="1">
    <location>
        <begin position="38"/>
        <end position="56"/>
    </location>
</feature>
<organism evidence="2 3">
    <name type="scientific">Paractinoplanes abujensis</name>
    <dbReference type="NCBI Taxonomy" id="882441"/>
    <lineage>
        <taxon>Bacteria</taxon>
        <taxon>Bacillati</taxon>
        <taxon>Actinomycetota</taxon>
        <taxon>Actinomycetes</taxon>
        <taxon>Micromonosporales</taxon>
        <taxon>Micromonosporaceae</taxon>
        <taxon>Paractinoplanes</taxon>
    </lineage>
</organism>
<keyword evidence="1" id="KW-0472">Membrane</keyword>
<evidence type="ECO:0000256" key="1">
    <source>
        <dbReference type="SAM" id="Phobius"/>
    </source>
</evidence>
<comment type="caution">
    <text evidence="2">The sequence shown here is derived from an EMBL/GenBank/DDBJ whole genome shotgun (WGS) entry which is preliminary data.</text>
</comment>
<feature type="transmembrane region" description="Helical" evidence="1">
    <location>
        <begin position="91"/>
        <end position="111"/>
    </location>
</feature>